<dbReference type="PANTHER" id="PTHR30055">
    <property type="entry name" value="HTH-TYPE TRANSCRIPTIONAL REGULATOR RUTR"/>
    <property type="match status" value="1"/>
</dbReference>
<dbReference type="InterPro" id="IPR001647">
    <property type="entry name" value="HTH_TetR"/>
</dbReference>
<dbReference type="InterPro" id="IPR050109">
    <property type="entry name" value="HTH-type_TetR-like_transc_reg"/>
</dbReference>
<evidence type="ECO:0000256" key="1">
    <source>
        <dbReference type="ARBA" id="ARBA00023015"/>
    </source>
</evidence>
<dbReference type="PANTHER" id="PTHR30055:SF234">
    <property type="entry name" value="HTH-TYPE TRANSCRIPTIONAL REGULATOR BETI"/>
    <property type="match status" value="1"/>
</dbReference>
<reference evidence="6" key="1">
    <citation type="submission" date="2022-06" db="EMBL/GenBank/DDBJ databases">
        <authorList>
            <person name="Ping M."/>
        </authorList>
    </citation>
    <scope>NUCLEOTIDE SEQUENCE</scope>
    <source>
        <strain evidence="6">JCM11759T</strain>
    </source>
</reference>
<feature type="domain" description="HTH tetR-type" evidence="5">
    <location>
        <begin position="9"/>
        <end position="69"/>
    </location>
</feature>
<feature type="DNA-binding region" description="H-T-H motif" evidence="4">
    <location>
        <begin position="32"/>
        <end position="51"/>
    </location>
</feature>
<dbReference type="RefSeq" id="WP_254418557.1">
    <property type="nucleotide sequence ID" value="NZ_BAAAJB010000013.1"/>
</dbReference>
<keyword evidence="3" id="KW-0804">Transcription</keyword>
<dbReference type="InterPro" id="IPR009057">
    <property type="entry name" value="Homeodomain-like_sf"/>
</dbReference>
<evidence type="ECO:0000313" key="6">
    <source>
        <dbReference type="EMBL" id="USY19318.1"/>
    </source>
</evidence>
<dbReference type="Proteomes" id="UP001055940">
    <property type="component" value="Chromosome"/>
</dbReference>
<evidence type="ECO:0000256" key="3">
    <source>
        <dbReference type="ARBA" id="ARBA00023163"/>
    </source>
</evidence>
<dbReference type="EMBL" id="CP099837">
    <property type="protein sequence ID" value="USY19318.1"/>
    <property type="molecule type" value="Genomic_DNA"/>
</dbReference>
<dbReference type="Pfam" id="PF00440">
    <property type="entry name" value="TetR_N"/>
    <property type="match status" value="1"/>
</dbReference>
<organism evidence="6 7">
    <name type="scientific">Nocardiopsis exhalans</name>
    <dbReference type="NCBI Taxonomy" id="163604"/>
    <lineage>
        <taxon>Bacteria</taxon>
        <taxon>Bacillati</taxon>
        <taxon>Actinomycetota</taxon>
        <taxon>Actinomycetes</taxon>
        <taxon>Streptosporangiales</taxon>
        <taxon>Nocardiopsidaceae</taxon>
        <taxon>Nocardiopsis</taxon>
    </lineage>
</organism>
<evidence type="ECO:0000313" key="7">
    <source>
        <dbReference type="Proteomes" id="UP001055940"/>
    </source>
</evidence>
<accession>A0ABY5D8D3</accession>
<evidence type="ECO:0000256" key="4">
    <source>
        <dbReference type="PROSITE-ProRule" id="PRU00335"/>
    </source>
</evidence>
<keyword evidence="7" id="KW-1185">Reference proteome</keyword>
<dbReference type="Gene3D" id="1.10.357.10">
    <property type="entry name" value="Tetracycline Repressor, domain 2"/>
    <property type="match status" value="1"/>
</dbReference>
<evidence type="ECO:0000256" key="2">
    <source>
        <dbReference type="ARBA" id="ARBA00023125"/>
    </source>
</evidence>
<evidence type="ECO:0000259" key="5">
    <source>
        <dbReference type="PROSITE" id="PS50977"/>
    </source>
</evidence>
<keyword evidence="2 4" id="KW-0238">DNA-binding</keyword>
<proteinExistence type="predicted"/>
<name>A0ABY5D8D3_9ACTN</name>
<protein>
    <submittedName>
        <fullName evidence="6">TetR/AcrR family transcriptional regulator</fullName>
    </submittedName>
</protein>
<dbReference type="SUPFAM" id="SSF46689">
    <property type="entry name" value="Homeodomain-like"/>
    <property type="match status" value="1"/>
</dbReference>
<gene>
    <name evidence="6" type="ORF">NE857_29385</name>
</gene>
<keyword evidence="1" id="KW-0805">Transcription regulation</keyword>
<sequence length="192" mass="20720">MNPDDPRVQRTRDRLRAALLFLAAEQELGSVTMAAVARQAGINRATAYQHYADLDALVADAMDGAVTHVARCAALCPLDRPRNPLDQPRDRAPEPLVDLFTHVAANAVLYQRMLSAQGSARFSNLLRQRLTEALADRFSTGARPPGFDDVPVTTHAAYLAGALVGVIAVACVEDRAPADHAHAAWRLLVPVP</sequence>
<dbReference type="PROSITE" id="PS50977">
    <property type="entry name" value="HTH_TETR_2"/>
    <property type="match status" value="1"/>
</dbReference>